<accession>A0ABP8GPS6</accession>
<dbReference type="Pfam" id="PF03466">
    <property type="entry name" value="LysR_substrate"/>
    <property type="match status" value="1"/>
</dbReference>
<dbReference type="EMBL" id="BAABFO010000005">
    <property type="protein sequence ID" value="GAA4328116.1"/>
    <property type="molecule type" value="Genomic_DNA"/>
</dbReference>
<keyword evidence="7" id="KW-1185">Reference proteome</keyword>
<gene>
    <name evidence="6" type="ORF">GCM10023144_13570</name>
</gene>
<evidence type="ECO:0000256" key="4">
    <source>
        <dbReference type="ARBA" id="ARBA00023163"/>
    </source>
</evidence>
<organism evidence="6 7">
    <name type="scientific">Pigmentiphaga soli</name>
    <dbReference type="NCBI Taxonomy" id="1007095"/>
    <lineage>
        <taxon>Bacteria</taxon>
        <taxon>Pseudomonadati</taxon>
        <taxon>Pseudomonadota</taxon>
        <taxon>Betaproteobacteria</taxon>
        <taxon>Burkholderiales</taxon>
        <taxon>Alcaligenaceae</taxon>
        <taxon>Pigmentiphaga</taxon>
    </lineage>
</organism>
<dbReference type="RefSeq" id="WP_345247634.1">
    <property type="nucleotide sequence ID" value="NZ_BAABFO010000005.1"/>
</dbReference>
<comment type="similarity">
    <text evidence="1">Belongs to the LysR transcriptional regulatory family.</text>
</comment>
<dbReference type="Pfam" id="PF00126">
    <property type="entry name" value="HTH_1"/>
    <property type="match status" value="1"/>
</dbReference>
<reference evidence="7" key="1">
    <citation type="journal article" date="2019" name="Int. J. Syst. Evol. Microbiol.">
        <title>The Global Catalogue of Microorganisms (GCM) 10K type strain sequencing project: providing services to taxonomists for standard genome sequencing and annotation.</title>
        <authorList>
            <consortium name="The Broad Institute Genomics Platform"/>
            <consortium name="The Broad Institute Genome Sequencing Center for Infectious Disease"/>
            <person name="Wu L."/>
            <person name="Ma J."/>
        </authorList>
    </citation>
    <scope>NUCLEOTIDE SEQUENCE [LARGE SCALE GENOMIC DNA]</scope>
    <source>
        <strain evidence="7">JCM 17666</strain>
    </source>
</reference>
<feature type="domain" description="HTH lysR-type" evidence="5">
    <location>
        <begin position="1"/>
        <end position="58"/>
    </location>
</feature>
<proteinExistence type="inferred from homology"/>
<dbReference type="InterPro" id="IPR036388">
    <property type="entry name" value="WH-like_DNA-bd_sf"/>
</dbReference>
<keyword evidence="3" id="KW-0238">DNA-binding</keyword>
<dbReference type="InterPro" id="IPR000847">
    <property type="entry name" value="LysR_HTH_N"/>
</dbReference>
<dbReference type="PRINTS" id="PR00039">
    <property type="entry name" value="HTHLYSR"/>
</dbReference>
<dbReference type="PANTHER" id="PTHR30346">
    <property type="entry name" value="TRANSCRIPTIONAL DUAL REGULATOR HCAR-RELATED"/>
    <property type="match status" value="1"/>
</dbReference>
<evidence type="ECO:0000313" key="7">
    <source>
        <dbReference type="Proteomes" id="UP001501671"/>
    </source>
</evidence>
<keyword evidence="4" id="KW-0804">Transcription</keyword>
<dbReference type="InterPro" id="IPR005119">
    <property type="entry name" value="LysR_subst-bd"/>
</dbReference>
<keyword evidence="2" id="KW-0805">Transcription regulation</keyword>
<comment type="caution">
    <text evidence="6">The sequence shown here is derived from an EMBL/GenBank/DDBJ whole genome shotgun (WGS) entry which is preliminary data.</text>
</comment>
<dbReference type="Gene3D" id="3.40.190.10">
    <property type="entry name" value="Periplasmic binding protein-like II"/>
    <property type="match status" value="2"/>
</dbReference>
<dbReference type="InterPro" id="IPR036390">
    <property type="entry name" value="WH_DNA-bd_sf"/>
</dbReference>
<dbReference type="SUPFAM" id="SSF46785">
    <property type="entry name" value="Winged helix' DNA-binding domain"/>
    <property type="match status" value="1"/>
</dbReference>
<evidence type="ECO:0000256" key="3">
    <source>
        <dbReference type="ARBA" id="ARBA00023125"/>
    </source>
</evidence>
<name>A0ABP8GPS6_9BURK</name>
<dbReference type="Proteomes" id="UP001501671">
    <property type="component" value="Unassembled WGS sequence"/>
</dbReference>
<evidence type="ECO:0000256" key="1">
    <source>
        <dbReference type="ARBA" id="ARBA00009437"/>
    </source>
</evidence>
<evidence type="ECO:0000256" key="2">
    <source>
        <dbReference type="ARBA" id="ARBA00023015"/>
    </source>
</evidence>
<dbReference type="Gene3D" id="1.10.10.10">
    <property type="entry name" value="Winged helix-like DNA-binding domain superfamily/Winged helix DNA-binding domain"/>
    <property type="match status" value="1"/>
</dbReference>
<protein>
    <submittedName>
        <fullName evidence="6">LysR family transcriptional regulator</fullName>
    </submittedName>
</protein>
<evidence type="ECO:0000313" key="6">
    <source>
        <dbReference type="EMBL" id="GAA4328116.1"/>
    </source>
</evidence>
<sequence length="301" mass="33611">MELRHLRYFVAVAEEGHVTRAAHRLGMRQPPLTQQIQILERELGVQLFDRSPRRIELNQAGRLFLDDARDILAAADAAIQKVRRFDPASQRTLRVGLTTSSAIHSRTRALLNRFRDDGHVASLHIEEGAAIDLLKALADEALDVAFIRADAPPTQALASQWLAEDDLVVALPADHPRAEQDYLNLHDLKMEKLVIYRQERCVGIAQMLLARCARSGFEPKVAAETRRLLSALNMAAAGGGLTVIPRSMEAFRLDGIVYRPLVASPSLTAPVNMVYRRSDTREDVRRFLDMGQRVSEAELVA</sequence>
<dbReference type="SUPFAM" id="SSF53850">
    <property type="entry name" value="Periplasmic binding protein-like II"/>
    <property type="match status" value="1"/>
</dbReference>
<dbReference type="PROSITE" id="PS50931">
    <property type="entry name" value="HTH_LYSR"/>
    <property type="match status" value="1"/>
</dbReference>
<evidence type="ECO:0000259" key="5">
    <source>
        <dbReference type="PROSITE" id="PS50931"/>
    </source>
</evidence>
<dbReference type="PANTHER" id="PTHR30346:SF30">
    <property type="entry name" value="SMALL NEUTRAL PROTEASE REGULATORY PROTEIN"/>
    <property type="match status" value="1"/>
</dbReference>